<keyword evidence="4" id="KW-1185">Reference proteome</keyword>
<evidence type="ECO:0000313" key="4">
    <source>
        <dbReference type="Proteomes" id="UP000594638"/>
    </source>
</evidence>
<dbReference type="AlphaFoldDB" id="A0A8S0RQV1"/>
<dbReference type="PANTHER" id="PTHR32429">
    <property type="match status" value="1"/>
</dbReference>
<feature type="signal peptide" evidence="2">
    <location>
        <begin position="1"/>
        <end position="22"/>
    </location>
</feature>
<comment type="caution">
    <text evidence="3">The sequence shown here is derived from an EMBL/GenBank/DDBJ whole genome shotgun (WGS) entry which is preliminary data.</text>
</comment>
<name>A0A8S0RQV1_OLEEU</name>
<reference evidence="3 4" key="1">
    <citation type="submission" date="2019-12" db="EMBL/GenBank/DDBJ databases">
        <authorList>
            <person name="Alioto T."/>
            <person name="Alioto T."/>
            <person name="Gomez Garrido J."/>
        </authorList>
    </citation>
    <scope>NUCLEOTIDE SEQUENCE [LARGE SCALE GENOMIC DNA]</scope>
</reference>
<dbReference type="Proteomes" id="UP000594638">
    <property type="component" value="Unassembled WGS sequence"/>
</dbReference>
<evidence type="ECO:0000313" key="3">
    <source>
        <dbReference type="EMBL" id="CAA2981885.1"/>
    </source>
</evidence>
<accession>A0A8S0RQV1</accession>
<evidence type="ECO:0000256" key="1">
    <source>
        <dbReference type="ARBA" id="ARBA00004470"/>
    </source>
</evidence>
<evidence type="ECO:0000256" key="2">
    <source>
        <dbReference type="SAM" id="SignalP"/>
    </source>
</evidence>
<dbReference type="GO" id="GO:0009570">
    <property type="term" value="C:chloroplast stroma"/>
    <property type="evidence" value="ECO:0007669"/>
    <property type="project" value="UniProtKB-SubCell"/>
</dbReference>
<dbReference type="EMBL" id="CACTIH010003682">
    <property type="protein sequence ID" value="CAA2981885.1"/>
    <property type="molecule type" value="Genomic_DNA"/>
</dbReference>
<dbReference type="PANTHER" id="PTHR32429:SF11">
    <property type="entry name" value="RIBULOSE BISPHOSPHATE CARBOXYLASE_OXYGENASE ACTIVASE, CHLOROPLASTIC"/>
    <property type="match status" value="1"/>
</dbReference>
<dbReference type="Gramene" id="OE9A098136T1">
    <property type="protein sequence ID" value="OE9A098136C1"/>
    <property type="gene ID" value="OE9A098136"/>
</dbReference>
<organism evidence="3 4">
    <name type="scientific">Olea europaea subsp. europaea</name>
    <dbReference type="NCBI Taxonomy" id="158383"/>
    <lineage>
        <taxon>Eukaryota</taxon>
        <taxon>Viridiplantae</taxon>
        <taxon>Streptophyta</taxon>
        <taxon>Embryophyta</taxon>
        <taxon>Tracheophyta</taxon>
        <taxon>Spermatophyta</taxon>
        <taxon>Magnoliopsida</taxon>
        <taxon>eudicotyledons</taxon>
        <taxon>Gunneridae</taxon>
        <taxon>Pentapetalae</taxon>
        <taxon>asterids</taxon>
        <taxon>lamiids</taxon>
        <taxon>Lamiales</taxon>
        <taxon>Oleaceae</taxon>
        <taxon>Oleeae</taxon>
        <taxon>Olea</taxon>
    </lineage>
</organism>
<sequence>MVWLIMRALDFLSSLFTFRCETYFFDICFVDNAVCHILKNYIGYLLNAKVPLILGIWGGKGQGKTFTPVSAGVLESERAGKMVFTYSCY</sequence>
<gene>
    <name evidence="3" type="ORF">OLEA9_A098136</name>
</gene>
<dbReference type="InterPro" id="IPR044960">
    <property type="entry name" value="RCA-like"/>
</dbReference>
<protein>
    <submittedName>
        <fullName evidence="3">Uncharacterized protein</fullName>
    </submittedName>
</protein>
<comment type="subcellular location">
    <subcellularLocation>
        <location evidence="1">Plastid</location>
        <location evidence="1">Chloroplast stroma</location>
    </subcellularLocation>
</comment>
<proteinExistence type="predicted"/>
<keyword evidence="2" id="KW-0732">Signal</keyword>
<feature type="chain" id="PRO_5035758619" evidence="2">
    <location>
        <begin position="23"/>
        <end position="89"/>
    </location>
</feature>
<dbReference type="OrthoDB" id="1723934at2759"/>